<evidence type="ECO:0000313" key="4">
    <source>
        <dbReference type="Proteomes" id="UP000295252"/>
    </source>
</evidence>
<accession>A0A068U3U1</accession>
<organism evidence="3 4">
    <name type="scientific">Coffea canephora</name>
    <name type="common">Robusta coffee</name>
    <dbReference type="NCBI Taxonomy" id="49390"/>
    <lineage>
        <taxon>Eukaryota</taxon>
        <taxon>Viridiplantae</taxon>
        <taxon>Streptophyta</taxon>
        <taxon>Embryophyta</taxon>
        <taxon>Tracheophyta</taxon>
        <taxon>Spermatophyta</taxon>
        <taxon>Magnoliopsida</taxon>
        <taxon>eudicotyledons</taxon>
        <taxon>Gunneridae</taxon>
        <taxon>Pentapetalae</taxon>
        <taxon>asterids</taxon>
        <taxon>lamiids</taxon>
        <taxon>Gentianales</taxon>
        <taxon>Rubiaceae</taxon>
        <taxon>Ixoroideae</taxon>
        <taxon>Gardenieae complex</taxon>
        <taxon>Bertiereae - Coffeeae clade</taxon>
        <taxon>Coffeeae</taxon>
        <taxon>Coffea</taxon>
    </lineage>
</organism>
<dbReference type="Proteomes" id="UP000295252">
    <property type="component" value="Chromosome VIII"/>
</dbReference>
<dbReference type="PANTHER" id="PTHR34364">
    <property type="entry name" value="WAS/WASL-INTERACTING FAMILY PROTEIN"/>
    <property type="match status" value="1"/>
</dbReference>
<dbReference type="PANTHER" id="PTHR34364:SF1">
    <property type="entry name" value="WAS_WASL-INTERACTING FAMILY PROTEIN"/>
    <property type="match status" value="1"/>
</dbReference>
<dbReference type="PhylomeDB" id="A0A068U3U1"/>
<keyword evidence="4" id="KW-1185">Reference proteome</keyword>
<keyword evidence="2" id="KW-1133">Transmembrane helix</keyword>
<sequence>MEGGGSNSNPSSAAWSAPQLPTDQKIRRMKLYWRAALISNFVLGAYLFIMPKKKQINAESSKAVEAVPPPPVETTSPVHEEPPFIPSPEVPVKVQKPVPEDQQRELFKWMLEEKRKVKPQNRKEKQRIDEEKAILKQFIQKESIPGI</sequence>
<evidence type="ECO:0000256" key="2">
    <source>
        <dbReference type="SAM" id="Phobius"/>
    </source>
</evidence>
<evidence type="ECO:0000313" key="3">
    <source>
        <dbReference type="EMBL" id="CDP03166.1"/>
    </source>
</evidence>
<dbReference type="OrthoDB" id="1907935at2759"/>
<gene>
    <name evidence="3" type="ORF">GSCOC_T00041667001</name>
</gene>
<evidence type="ECO:0000256" key="1">
    <source>
        <dbReference type="SAM" id="MobiDB-lite"/>
    </source>
</evidence>
<keyword evidence="2" id="KW-0472">Membrane</keyword>
<feature type="transmembrane region" description="Helical" evidence="2">
    <location>
        <begin position="31"/>
        <end position="49"/>
    </location>
</feature>
<name>A0A068U3U1_COFCA</name>
<feature type="region of interest" description="Disordered" evidence="1">
    <location>
        <begin position="61"/>
        <end position="97"/>
    </location>
</feature>
<dbReference type="InParanoid" id="A0A068U3U1"/>
<protein>
    <submittedName>
        <fullName evidence="3">Uncharacterized protein</fullName>
    </submittedName>
</protein>
<dbReference type="FunCoup" id="A0A068U3U1">
    <property type="interactions" value="41"/>
</dbReference>
<dbReference type="STRING" id="49390.A0A068U3U1"/>
<dbReference type="EMBL" id="HG739093">
    <property type="protein sequence ID" value="CDP03166.1"/>
    <property type="molecule type" value="Genomic_DNA"/>
</dbReference>
<reference evidence="4" key="1">
    <citation type="journal article" date="2014" name="Science">
        <title>The coffee genome provides insight into the convergent evolution of caffeine biosynthesis.</title>
        <authorList>
            <person name="Denoeud F."/>
            <person name="Carretero-Paulet L."/>
            <person name="Dereeper A."/>
            <person name="Droc G."/>
            <person name="Guyot R."/>
            <person name="Pietrella M."/>
            <person name="Zheng C."/>
            <person name="Alberti A."/>
            <person name="Anthony F."/>
            <person name="Aprea G."/>
            <person name="Aury J.M."/>
            <person name="Bento P."/>
            <person name="Bernard M."/>
            <person name="Bocs S."/>
            <person name="Campa C."/>
            <person name="Cenci A."/>
            <person name="Combes M.C."/>
            <person name="Crouzillat D."/>
            <person name="Da Silva C."/>
            <person name="Daddiego L."/>
            <person name="De Bellis F."/>
            <person name="Dussert S."/>
            <person name="Garsmeur O."/>
            <person name="Gayraud T."/>
            <person name="Guignon V."/>
            <person name="Jahn K."/>
            <person name="Jamilloux V."/>
            <person name="Joet T."/>
            <person name="Labadie K."/>
            <person name="Lan T."/>
            <person name="Leclercq J."/>
            <person name="Lepelley M."/>
            <person name="Leroy T."/>
            <person name="Li L.T."/>
            <person name="Librado P."/>
            <person name="Lopez L."/>
            <person name="Munoz A."/>
            <person name="Noel B."/>
            <person name="Pallavicini A."/>
            <person name="Perrotta G."/>
            <person name="Poncet V."/>
            <person name="Pot D."/>
            <person name="Priyono X."/>
            <person name="Rigoreau M."/>
            <person name="Rouard M."/>
            <person name="Rozas J."/>
            <person name="Tranchant-Dubreuil C."/>
            <person name="VanBuren R."/>
            <person name="Zhang Q."/>
            <person name="Andrade A.C."/>
            <person name="Argout X."/>
            <person name="Bertrand B."/>
            <person name="de Kochko A."/>
            <person name="Graziosi G."/>
            <person name="Henry R.J."/>
            <person name="Jayarama X."/>
            <person name="Ming R."/>
            <person name="Nagai C."/>
            <person name="Rounsley S."/>
            <person name="Sankoff D."/>
            <person name="Giuliano G."/>
            <person name="Albert V.A."/>
            <person name="Wincker P."/>
            <person name="Lashermes P."/>
        </authorList>
    </citation>
    <scope>NUCLEOTIDE SEQUENCE [LARGE SCALE GENOMIC DNA]</scope>
    <source>
        <strain evidence="4">cv. DH200-94</strain>
    </source>
</reference>
<dbReference type="Gramene" id="CDP03166">
    <property type="protein sequence ID" value="CDP03166"/>
    <property type="gene ID" value="GSCOC_T00041667001"/>
</dbReference>
<keyword evidence="2" id="KW-0812">Transmembrane</keyword>
<dbReference type="OMA" id="VFMRRIF"/>
<proteinExistence type="predicted"/>
<dbReference type="AlphaFoldDB" id="A0A068U3U1"/>